<dbReference type="InterPro" id="IPR021325">
    <property type="entry name" value="CCB2/CCB4"/>
</dbReference>
<organism evidence="2">
    <name type="scientific">Tetraselmis sp. GSL018</name>
    <dbReference type="NCBI Taxonomy" id="582737"/>
    <lineage>
        <taxon>Eukaryota</taxon>
        <taxon>Viridiplantae</taxon>
        <taxon>Chlorophyta</taxon>
        <taxon>core chlorophytes</taxon>
        <taxon>Chlorodendrophyceae</taxon>
        <taxon>Chlorodendrales</taxon>
        <taxon>Chlorodendraceae</taxon>
        <taxon>Tetraselmis</taxon>
    </lineage>
</organism>
<dbReference type="InterPro" id="IPR044705">
    <property type="entry name" value="CCB4"/>
</dbReference>
<evidence type="ECO:0000313" key="2">
    <source>
        <dbReference type="EMBL" id="JAC68174.1"/>
    </source>
</evidence>
<dbReference type="EMBL" id="GBEZ01018241">
    <property type="protein sequence ID" value="JAC68174.1"/>
    <property type="molecule type" value="Transcribed_RNA"/>
</dbReference>
<dbReference type="GO" id="GO:0010190">
    <property type="term" value="P:cytochrome b6f complex assembly"/>
    <property type="evidence" value="ECO:0007669"/>
    <property type="project" value="TreeGrafter"/>
</dbReference>
<gene>
    <name evidence="2" type="ORF">TSPGSL018_9353</name>
</gene>
<feature type="non-terminal residue" evidence="2">
    <location>
        <position position="1"/>
    </location>
</feature>
<proteinExistence type="predicted"/>
<accession>A0A061RBP9</accession>
<dbReference type="PANTHER" id="PTHR34943:SF2">
    <property type="entry name" value="PROTEIN COFACTOR ASSEMBLY OF COMPLEX C SUBUNIT B CCB4, CHLOROPLASTIC"/>
    <property type="match status" value="1"/>
</dbReference>
<dbReference type="Pfam" id="PF11152">
    <property type="entry name" value="CCB2_CCB4"/>
    <property type="match status" value="1"/>
</dbReference>
<evidence type="ECO:0000256" key="1">
    <source>
        <dbReference type="SAM" id="MobiDB-lite"/>
    </source>
</evidence>
<sequence length="105" mass="10952">VEFADFLPSNTQALAVQQLSGEGYLIVASDRPRAFTTIDQAWIYALSEKIGVTITETLEGSDASAEGDERDGDGTETQTPVMDGPEAAEAETPDASGGAKGATRD</sequence>
<protein>
    <submittedName>
        <fullName evidence="2">Uncharacterized protein</fullName>
    </submittedName>
</protein>
<reference evidence="2" key="1">
    <citation type="submission" date="2014-05" db="EMBL/GenBank/DDBJ databases">
        <title>The transcriptome of the halophilic microalga Tetraselmis sp. GSL018 isolated from the Great Salt Lake, Utah.</title>
        <authorList>
            <person name="Jinkerson R.E."/>
            <person name="D'Adamo S."/>
            <person name="Posewitz M.C."/>
        </authorList>
    </citation>
    <scope>NUCLEOTIDE SEQUENCE</scope>
    <source>
        <strain evidence="2">GSL018</strain>
    </source>
</reference>
<dbReference type="PANTHER" id="PTHR34943">
    <property type="match status" value="1"/>
</dbReference>
<dbReference type="AlphaFoldDB" id="A0A061RBP9"/>
<dbReference type="GO" id="GO:0009507">
    <property type="term" value="C:chloroplast"/>
    <property type="evidence" value="ECO:0007669"/>
    <property type="project" value="TreeGrafter"/>
</dbReference>
<feature type="region of interest" description="Disordered" evidence="1">
    <location>
        <begin position="57"/>
        <end position="105"/>
    </location>
</feature>
<name>A0A061RBP9_9CHLO</name>